<evidence type="ECO:0000256" key="5">
    <source>
        <dbReference type="ARBA" id="ARBA00023136"/>
    </source>
</evidence>
<evidence type="ECO:0000256" key="7">
    <source>
        <dbReference type="SAM" id="Phobius"/>
    </source>
</evidence>
<evidence type="ECO:0000256" key="1">
    <source>
        <dbReference type="ARBA" id="ARBA00004141"/>
    </source>
</evidence>
<dbReference type="InterPro" id="IPR011990">
    <property type="entry name" value="TPR-like_helical_dom_sf"/>
</dbReference>
<dbReference type="InterPro" id="IPR011042">
    <property type="entry name" value="6-blade_b-propeller_TolB-like"/>
</dbReference>
<dbReference type="PANTHER" id="PTHR24104">
    <property type="entry name" value="E3 UBIQUITIN-PROTEIN LIGASE NHLRC1-RELATED"/>
    <property type="match status" value="1"/>
</dbReference>
<evidence type="ECO:0000313" key="10">
    <source>
        <dbReference type="Proteomes" id="UP000824089"/>
    </source>
</evidence>
<dbReference type="GO" id="GO:0016020">
    <property type="term" value="C:membrane"/>
    <property type="evidence" value="ECO:0007669"/>
    <property type="project" value="UniProtKB-SubCell"/>
</dbReference>
<feature type="transmembrane region" description="Helical" evidence="7">
    <location>
        <begin position="591"/>
        <end position="611"/>
    </location>
</feature>
<dbReference type="SUPFAM" id="SSF48452">
    <property type="entry name" value="TPR-like"/>
    <property type="match status" value="1"/>
</dbReference>
<name>A0A9D1L910_9CLOT</name>
<dbReference type="InterPro" id="IPR050952">
    <property type="entry name" value="TRIM-NHL_E3_ligases"/>
</dbReference>
<keyword evidence="4 7" id="KW-1133">Transmembrane helix</keyword>
<evidence type="ECO:0000256" key="4">
    <source>
        <dbReference type="ARBA" id="ARBA00022989"/>
    </source>
</evidence>
<dbReference type="GO" id="GO:0008270">
    <property type="term" value="F:zinc ion binding"/>
    <property type="evidence" value="ECO:0007669"/>
    <property type="project" value="UniProtKB-KW"/>
</dbReference>
<dbReference type="InterPro" id="IPR001258">
    <property type="entry name" value="NHL_repeat"/>
</dbReference>
<feature type="transmembrane region" description="Helical" evidence="7">
    <location>
        <begin position="524"/>
        <end position="546"/>
    </location>
</feature>
<gene>
    <name evidence="9" type="ORF">IAD50_04055</name>
</gene>
<evidence type="ECO:0000256" key="6">
    <source>
        <dbReference type="PROSITE-ProRule" id="PRU00504"/>
    </source>
</evidence>
<dbReference type="Pfam" id="PF01436">
    <property type="entry name" value="NHL"/>
    <property type="match status" value="2"/>
</dbReference>
<dbReference type="Gene3D" id="2.120.10.30">
    <property type="entry name" value="TolB, C-terminal domain"/>
    <property type="match status" value="2"/>
</dbReference>
<feature type="domain" description="Yip1" evidence="8">
    <location>
        <begin position="501"/>
        <end position="670"/>
    </location>
</feature>
<feature type="transmembrane region" description="Helical" evidence="7">
    <location>
        <begin position="623"/>
        <end position="643"/>
    </location>
</feature>
<dbReference type="CDD" id="cd05819">
    <property type="entry name" value="NHL"/>
    <property type="match status" value="1"/>
</dbReference>
<evidence type="ECO:0000259" key="8">
    <source>
        <dbReference type="Pfam" id="PF04893"/>
    </source>
</evidence>
<dbReference type="Gene3D" id="1.25.40.10">
    <property type="entry name" value="Tetratricopeptide repeat domain"/>
    <property type="match status" value="1"/>
</dbReference>
<organism evidence="9 10">
    <name type="scientific">Candidatus Egerieisoma faecipullorum</name>
    <dbReference type="NCBI Taxonomy" id="2840963"/>
    <lineage>
        <taxon>Bacteria</taxon>
        <taxon>Bacillati</taxon>
        <taxon>Bacillota</taxon>
        <taxon>Clostridia</taxon>
        <taxon>Eubacteriales</taxon>
        <taxon>Clostridiaceae</taxon>
        <taxon>Clostridiaceae incertae sedis</taxon>
        <taxon>Candidatus Egerieisoma</taxon>
    </lineage>
</organism>
<dbReference type="EMBL" id="DVMM01000082">
    <property type="protein sequence ID" value="HIU29454.1"/>
    <property type="molecule type" value="Genomic_DNA"/>
</dbReference>
<feature type="transmembrane region" description="Helical" evidence="7">
    <location>
        <begin position="655"/>
        <end position="679"/>
    </location>
</feature>
<dbReference type="InterPro" id="IPR006977">
    <property type="entry name" value="Yip1_dom"/>
</dbReference>
<feature type="transmembrane region" description="Helical" evidence="7">
    <location>
        <begin position="558"/>
        <end position="579"/>
    </location>
</feature>
<comment type="subcellular location">
    <subcellularLocation>
        <location evidence="1">Membrane</location>
        <topology evidence="1">Multi-pass membrane protein</topology>
    </subcellularLocation>
</comment>
<dbReference type="AlphaFoldDB" id="A0A9D1L910"/>
<evidence type="ECO:0000313" key="9">
    <source>
        <dbReference type="EMBL" id="HIU29454.1"/>
    </source>
</evidence>
<keyword evidence="3" id="KW-0677">Repeat</keyword>
<feature type="repeat" description="NHL" evidence="6">
    <location>
        <begin position="324"/>
        <end position="367"/>
    </location>
</feature>
<proteinExistence type="predicted"/>
<protein>
    <submittedName>
        <fullName evidence="9">YIP1 family protein</fullName>
    </submittedName>
</protein>
<dbReference type="SUPFAM" id="SSF101898">
    <property type="entry name" value="NHL repeat"/>
    <property type="match status" value="1"/>
</dbReference>
<keyword evidence="2 7" id="KW-0812">Transmembrane</keyword>
<accession>A0A9D1L910</accession>
<dbReference type="PANTHER" id="PTHR24104:SF25">
    <property type="entry name" value="PROTEIN LIN-41"/>
    <property type="match status" value="1"/>
</dbReference>
<comment type="caution">
    <text evidence="9">The sequence shown here is derived from an EMBL/GenBank/DDBJ whole genome shotgun (WGS) entry which is preliminary data.</text>
</comment>
<feature type="transmembrane region" description="Helical" evidence="7">
    <location>
        <begin position="451"/>
        <end position="471"/>
    </location>
</feature>
<feature type="repeat" description="NHL" evidence="6">
    <location>
        <begin position="56"/>
        <end position="94"/>
    </location>
</feature>
<keyword evidence="5 7" id="KW-0472">Membrane</keyword>
<dbReference type="Pfam" id="PF04893">
    <property type="entry name" value="Yip1"/>
    <property type="match status" value="1"/>
</dbReference>
<reference evidence="9" key="2">
    <citation type="journal article" date="2021" name="PeerJ">
        <title>Extensive microbial diversity within the chicken gut microbiome revealed by metagenomics and culture.</title>
        <authorList>
            <person name="Gilroy R."/>
            <person name="Ravi A."/>
            <person name="Getino M."/>
            <person name="Pursley I."/>
            <person name="Horton D.L."/>
            <person name="Alikhan N.F."/>
            <person name="Baker D."/>
            <person name="Gharbi K."/>
            <person name="Hall N."/>
            <person name="Watson M."/>
            <person name="Adriaenssens E.M."/>
            <person name="Foster-Nyarko E."/>
            <person name="Jarju S."/>
            <person name="Secka A."/>
            <person name="Antonio M."/>
            <person name="Oren A."/>
            <person name="Chaudhuri R.R."/>
            <person name="La Ragione R."/>
            <person name="Hildebrand F."/>
            <person name="Pallen M.J."/>
        </authorList>
    </citation>
    <scope>NUCLEOTIDE SEQUENCE</scope>
    <source>
        <strain evidence="9">CHK195-4489</strain>
    </source>
</reference>
<dbReference type="PROSITE" id="PS51125">
    <property type="entry name" value="NHL"/>
    <property type="match status" value="3"/>
</dbReference>
<dbReference type="Proteomes" id="UP000824089">
    <property type="component" value="Unassembled WGS sequence"/>
</dbReference>
<reference evidence="9" key="1">
    <citation type="submission" date="2020-10" db="EMBL/GenBank/DDBJ databases">
        <authorList>
            <person name="Gilroy R."/>
        </authorList>
    </citation>
    <scope>NUCLEOTIDE SEQUENCE</scope>
    <source>
        <strain evidence="9">CHK195-4489</strain>
    </source>
</reference>
<sequence length="697" mass="79535">MRHKKFISLLLLFALVFSIGIPVSARTPYANYYIQENERTAMPIPAAYETNTVIDFLSTETGKLNNPEDMFIDDDGKIYVADTGNNRIVVYDSDYSFLFEISSDGTYEEGDLSALKEPKGVYVDPDDGAILVADSGNARIVEFTKYGNLRYSYPTPQSEILSQDFSYQPLKVTKDARGFMYVANNGDFNGIMQMNSNGEFVSYYGTNKVNLSFWDSIAKLLWSREDRLGTVVTLPYTFTNIYCSDDGYMYATTTTETPPQVRKINIGGSDILYGAYDFRDNSIMSYSSYNQVFCDVTVDRYNNMLIVDRMYGRIYEYDERGNNLFAFGTRGNGYGQLSYPVSIETDHRGRVYVLNKTTGNITVYTPTEFADLVHEANQLYSQGKYEESKVIWEQVIEKSNYYTLALVNIGNILMREEENDAAIEYFYEAENALYASEAFEEIRADFLREHFSTIIIVVVVLLIAWVVWVSVKRARRRKYGPPKERHNVFTVIRNFFRRITGIMRHPIDGFEGIRYENQGSYADMVIIMILYALISVVSEYAVSFIYRDGTPLDVIEPVSTFFFAFLPWIVVCVVNYGVTTIMYGEGRFRDVIIGGAYCHGPLLLLMLPINLLTHILTQNEAGIFKIVNILIYFWTVLLVYFCIKGVHGFHPVKAFVVSILTVLGVAAVAILFFIVYGLAAQMFDFIIQFGKELSYLV</sequence>
<feature type="repeat" description="NHL" evidence="6">
    <location>
        <begin position="115"/>
        <end position="146"/>
    </location>
</feature>
<evidence type="ECO:0000256" key="2">
    <source>
        <dbReference type="ARBA" id="ARBA00022692"/>
    </source>
</evidence>
<evidence type="ECO:0000256" key="3">
    <source>
        <dbReference type="ARBA" id="ARBA00022737"/>
    </source>
</evidence>